<dbReference type="GO" id="GO:0016616">
    <property type="term" value="F:oxidoreductase activity, acting on the CH-OH group of donors, NAD or NADP as acceptor"/>
    <property type="evidence" value="ECO:0007669"/>
    <property type="project" value="TreeGrafter"/>
</dbReference>
<dbReference type="InterPro" id="IPR002347">
    <property type="entry name" value="SDR_fam"/>
</dbReference>
<name>A0A1H4K777_9HYPH</name>
<dbReference type="GO" id="GO:0030497">
    <property type="term" value="P:fatty acid elongation"/>
    <property type="evidence" value="ECO:0007669"/>
    <property type="project" value="TreeGrafter"/>
</dbReference>
<evidence type="ECO:0000313" key="3">
    <source>
        <dbReference type="Proteomes" id="UP000199064"/>
    </source>
</evidence>
<proteinExistence type="inferred from homology"/>
<dbReference type="RefSeq" id="WP_090328653.1">
    <property type="nucleotide sequence ID" value="NZ_FNSL01000001.1"/>
</dbReference>
<dbReference type="EMBL" id="FNSL01000001">
    <property type="protein sequence ID" value="SEB54409.1"/>
    <property type="molecule type" value="Genomic_DNA"/>
</dbReference>
<gene>
    <name evidence="2" type="ORF">SAMN05216452_2021</name>
</gene>
<dbReference type="PANTHER" id="PTHR42760">
    <property type="entry name" value="SHORT-CHAIN DEHYDROGENASES/REDUCTASES FAMILY MEMBER"/>
    <property type="match status" value="1"/>
</dbReference>
<dbReference type="PRINTS" id="PR00081">
    <property type="entry name" value="GDHRDH"/>
</dbReference>
<dbReference type="AlphaFoldDB" id="A0A1H4K777"/>
<organism evidence="2 3">
    <name type="scientific">Nitratireductor aquibiodomus</name>
    <dbReference type="NCBI Taxonomy" id="204799"/>
    <lineage>
        <taxon>Bacteria</taxon>
        <taxon>Pseudomonadati</taxon>
        <taxon>Pseudomonadota</taxon>
        <taxon>Alphaproteobacteria</taxon>
        <taxon>Hyphomicrobiales</taxon>
        <taxon>Phyllobacteriaceae</taxon>
        <taxon>Nitratireductor</taxon>
    </lineage>
</organism>
<keyword evidence="3" id="KW-1185">Reference proteome</keyword>
<dbReference type="CDD" id="cd05233">
    <property type="entry name" value="SDR_c"/>
    <property type="match status" value="1"/>
</dbReference>
<dbReference type="Gene3D" id="3.40.50.720">
    <property type="entry name" value="NAD(P)-binding Rossmann-like Domain"/>
    <property type="match status" value="1"/>
</dbReference>
<accession>A0A1H4K777</accession>
<comment type="similarity">
    <text evidence="1">Belongs to the short-chain dehydrogenases/reductases (SDR) family.</text>
</comment>
<protein>
    <submittedName>
        <fullName evidence="2">NAD(P)-dependent dehydrogenase, short-chain alcohol dehydrogenase family</fullName>
    </submittedName>
</protein>
<dbReference type="PANTHER" id="PTHR42760:SF129">
    <property type="entry name" value="OXIDOREDUCTASE"/>
    <property type="match status" value="1"/>
</dbReference>
<reference evidence="3" key="1">
    <citation type="submission" date="2016-10" db="EMBL/GenBank/DDBJ databases">
        <authorList>
            <person name="Varghese N."/>
            <person name="Submissions S."/>
        </authorList>
    </citation>
    <scope>NUCLEOTIDE SEQUENCE [LARGE SCALE GENOMIC DNA]</scope>
    <source>
        <strain evidence="3">ES.061</strain>
    </source>
</reference>
<sequence length="242" mass="25490">MDKELTAVITGGNKGIGADLARTMLDAGYRVVSVARRAPEFSHERLSSVEADLLDDAAVSAAAAEIAGRHDVTHFVQNAGLIWPNLIEDASAEDITGLAQLHLGSALTLLKAFLPAMKERRFGRVLFNGSRAALGAQTRTAYGASKAGMVGMARTWALELAPHGITVNVVAPGPIQTDNFWGIIPKGSEREAELAKRIPVGRLGAVEDVTNAFMFFADPKAGFVTGQTLYVCGGASVGSMQL</sequence>
<dbReference type="SUPFAM" id="SSF51735">
    <property type="entry name" value="NAD(P)-binding Rossmann-fold domains"/>
    <property type="match status" value="1"/>
</dbReference>
<evidence type="ECO:0000256" key="1">
    <source>
        <dbReference type="ARBA" id="ARBA00006484"/>
    </source>
</evidence>
<dbReference type="Pfam" id="PF13561">
    <property type="entry name" value="adh_short_C2"/>
    <property type="match status" value="1"/>
</dbReference>
<evidence type="ECO:0000313" key="2">
    <source>
        <dbReference type="EMBL" id="SEB54409.1"/>
    </source>
</evidence>
<dbReference type="InterPro" id="IPR036291">
    <property type="entry name" value="NAD(P)-bd_dom_sf"/>
</dbReference>
<dbReference type="Proteomes" id="UP000199064">
    <property type="component" value="Unassembled WGS sequence"/>
</dbReference>